<dbReference type="AlphaFoldDB" id="A0A1L3NBS3"/>
<reference evidence="1 2" key="1">
    <citation type="submission" date="2015-11" db="EMBL/GenBank/DDBJ databases">
        <authorList>
            <person name="Hill K.K."/>
            <person name="Shirey T.B."/>
            <person name="Raphael B."/>
            <person name="Daligault H.E."/>
            <person name="Davenport K.W."/>
            <person name="Bruce D.C."/>
            <person name="Foley B.T."/>
            <person name="Johnson S.L."/>
        </authorList>
    </citation>
    <scope>NUCLEOTIDE SEQUENCE [LARGE SCALE GENOMIC DNA]</scope>
    <source>
        <strain evidence="1 2">CDC_1632</strain>
    </source>
</reference>
<dbReference type="RefSeq" id="WP_072586739.1">
    <property type="nucleotide sequence ID" value="NZ_CP013243.1"/>
</dbReference>
<organism evidence="1 2">
    <name type="scientific">Clostridium sporogenes</name>
    <dbReference type="NCBI Taxonomy" id="1509"/>
    <lineage>
        <taxon>Bacteria</taxon>
        <taxon>Bacillati</taxon>
        <taxon>Bacillota</taxon>
        <taxon>Clostridia</taxon>
        <taxon>Eubacteriales</taxon>
        <taxon>Clostridiaceae</taxon>
        <taxon>Clostridium</taxon>
    </lineage>
</organism>
<evidence type="ECO:0000313" key="2">
    <source>
        <dbReference type="Proteomes" id="UP000182204"/>
    </source>
</evidence>
<dbReference type="Proteomes" id="UP000182204">
    <property type="component" value="Chromosome"/>
</dbReference>
<accession>A0A1L3NBS3</accession>
<dbReference type="EMBL" id="CP013243">
    <property type="protein sequence ID" value="APH13578.1"/>
    <property type="molecule type" value="Genomic_DNA"/>
</dbReference>
<gene>
    <name evidence="1" type="ORF">NPD5_3440</name>
</gene>
<evidence type="ECO:0000313" key="1">
    <source>
        <dbReference type="EMBL" id="APH13578.1"/>
    </source>
</evidence>
<sequence length="148" mass="17852">MSKETENLKLFKYDPETDDFNTTTFNIKQCLNNNWDKIDLYCEDTQKEITDLKEKDKIQDEEIQKILWQLQFCRLVRQDKDSNGIFRHIDYYTPSNKLVFQSYVSNANSEGLYQQQDIFIWYKDKNSKISFKLIYDADGDLIERRFIA</sequence>
<proteinExistence type="predicted"/>
<name>A0A1L3NBS3_CLOSG</name>
<protein>
    <submittedName>
        <fullName evidence="1">Uncharacterized protein</fullName>
    </submittedName>
</protein>